<feature type="region of interest" description="Disordered" evidence="6">
    <location>
        <begin position="1"/>
        <end position="29"/>
    </location>
</feature>
<organism evidence="8 9">
    <name type="scientific">Penicillium cf. griseofulvum</name>
    <dbReference type="NCBI Taxonomy" id="2972120"/>
    <lineage>
        <taxon>Eukaryota</taxon>
        <taxon>Fungi</taxon>
        <taxon>Dikarya</taxon>
        <taxon>Ascomycota</taxon>
        <taxon>Pezizomycotina</taxon>
        <taxon>Eurotiomycetes</taxon>
        <taxon>Eurotiomycetidae</taxon>
        <taxon>Eurotiales</taxon>
        <taxon>Aspergillaceae</taxon>
        <taxon>Penicillium</taxon>
    </lineage>
</organism>
<dbReference type="AlphaFoldDB" id="A0A9W9IX65"/>
<feature type="transmembrane region" description="Helical" evidence="7">
    <location>
        <begin position="500"/>
        <end position="520"/>
    </location>
</feature>
<keyword evidence="4 7" id="KW-1133">Transmembrane helix</keyword>
<dbReference type="EMBL" id="JAPQKP010000006">
    <property type="protein sequence ID" value="KAJ5185792.1"/>
    <property type="molecule type" value="Genomic_DNA"/>
</dbReference>
<feature type="compositionally biased region" description="Polar residues" evidence="6">
    <location>
        <begin position="1"/>
        <end position="23"/>
    </location>
</feature>
<comment type="caution">
    <text evidence="8">The sequence shown here is derived from an EMBL/GenBank/DDBJ whole genome shotgun (WGS) entry which is preliminary data.</text>
</comment>
<name>A0A9W9IX65_9EURO</name>
<accession>A0A9W9IX65</accession>
<dbReference type="GO" id="GO:0022857">
    <property type="term" value="F:transmembrane transporter activity"/>
    <property type="evidence" value="ECO:0007669"/>
    <property type="project" value="InterPro"/>
</dbReference>
<dbReference type="InterPro" id="IPR002293">
    <property type="entry name" value="AA/rel_permease1"/>
</dbReference>
<comment type="subcellular location">
    <subcellularLocation>
        <location evidence="1">Membrane</location>
        <topology evidence="1">Multi-pass membrane protein</topology>
    </subcellularLocation>
</comment>
<dbReference type="Gene3D" id="1.20.1740.10">
    <property type="entry name" value="Amino acid/polyamine transporter I"/>
    <property type="match status" value="1"/>
</dbReference>
<feature type="transmembrane region" description="Helical" evidence="7">
    <location>
        <begin position="462"/>
        <end position="488"/>
    </location>
</feature>
<keyword evidence="5 7" id="KW-0472">Membrane</keyword>
<evidence type="ECO:0000256" key="5">
    <source>
        <dbReference type="ARBA" id="ARBA00023136"/>
    </source>
</evidence>
<feature type="transmembrane region" description="Helical" evidence="7">
    <location>
        <begin position="201"/>
        <end position="220"/>
    </location>
</feature>
<feature type="transmembrane region" description="Helical" evidence="7">
    <location>
        <begin position="81"/>
        <end position="105"/>
    </location>
</feature>
<protein>
    <submittedName>
        <fullName evidence="8">Amino acid/polyamine transporter I</fullName>
    </submittedName>
</protein>
<reference evidence="8" key="1">
    <citation type="submission" date="2022-11" db="EMBL/GenBank/DDBJ databases">
        <authorList>
            <person name="Petersen C."/>
        </authorList>
    </citation>
    <scope>NUCLEOTIDE SEQUENCE</scope>
    <source>
        <strain evidence="8">IBT 16849</strain>
    </source>
</reference>
<evidence type="ECO:0000313" key="8">
    <source>
        <dbReference type="EMBL" id="KAJ5185792.1"/>
    </source>
</evidence>
<dbReference type="PANTHER" id="PTHR45649:SF25">
    <property type="entry name" value="TRANSPORTER, PUTATIVE (EUROFUNG)-RELATED"/>
    <property type="match status" value="1"/>
</dbReference>
<keyword evidence="2" id="KW-0813">Transport</keyword>
<dbReference type="PANTHER" id="PTHR45649">
    <property type="entry name" value="AMINO-ACID PERMEASE BAT1"/>
    <property type="match status" value="1"/>
</dbReference>
<keyword evidence="3 7" id="KW-0812">Transmembrane</keyword>
<feature type="transmembrane region" description="Helical" evidence="7">
    <location>
        <begin position="275"/>
        <end position="300"/>
    </location>
</feature>
<evidence type="ECO:0000256" key="1">
    <source>
        <dbReference type="ARBA" id="ARBA00004141"/>
    </source>
</evidence>
<feature type="transmembrane region" description="Helical" evidence="7">
    <location>
        <begin position="44"/>
        <end position="61"/>
    </location>
</feature>
<evidence type="ECO:0000313" key="9">
    <source>
        <dbReference type="Proteomes" id="UP001150879"/>
    </source>
</evidence>
<proteinExistence type="predicted"/>
<feature type="transmembrane region" description="Helical" evidence="7">
    <location>
        <begin position="170"/>
        <end position="189"/>
    </location>
</feature>
<dbReference type="Proteomes" id="UP001150879">
    <property type="component" value="Unassembled WGS sequence"/>
</dbReference>
<feature type="transmembrane region" description="Helical" evidence="7">
    <location>
        <begin position="332"/>
        <end position="353"/>
    </location>
</feature>
<evidence type="ECO:0000256" key="3">
    <source>
        <dbReference type="ARBA" id="ARBA00022692"/>
    </source>
</evidence>
<dbReference type="OrthoDB" id="3257095at2759"/>
<dbReference type="Pfam" id="PF13520">
    <property type="entry name" value="AA_permease_2"/>
    <property type="match status" value="1"/>
</dbReference>
<feature type="transmembrane region" description="Helical" evidence="7">
    <location>
        <begin position="382"/>
        <end position="400"/>
    </location>
</feature>
<reference evidence="8" key="2">
    <citation type="journal article" date="2023" name="IMA Fungus">
        <title>Comparative genomic study of the Penicillium genus elucidates a diverse pangenome and 15 lateral gene transfer events.</title>
        <authorList>
            <person name="Petersen C."/>
            <person name="Sorensen T."/>
            <person name="Nielsen M.R."/>
            <person name="Sondergaard T.E."/>
            <person name="Sorensen J.L."/>
            <person name="Fitzpatrick D.A."/>
            <person name="Frisvad J.C."/>
            <person name="Nielsen K.L."/>
        </authorList>
    </citation>
    <scope>NUCLEOTIDE SEQUENCE</scope>
    <source>
        <strain evidence="8">IBT 16849</strain>
    </source>
</reference>
<evidence type="ECO:0000256" key="7">
    <source>
        <dbReference type="SAM" id="Phobius"/>
    </source>
</evidence>
<feature type="transmembrane region" description="Helical" evidence="7">
    <location>
        <begin position="243"/>
        <end position="263"/>
    </location>
</feature>
<evidence type="ECO:0000256" key="4">
    <source>
        <dbReference type="ARBA" id="ARBA00022989"/>
    </source>
</evidence>
<evidence type="ECO:0000256" key="2">
    <source>
        <dbReference type="ARBA" id="ARBA00022448"/>
    </source>
</evidence>
<keyword evidence="9" id="KW-1185">Reference proteome</keyword>
<evidence type="ECO:0000256" key="6">
    <source>
        <dbReference type="SAM" id="MobiDB-lite"/>
    </source>
</evidence>
<feature type="transmembrane region" description="Helical" evidence="7">
    <location>
        <begin position="126"/>
        <end position="150"/>
    </location>
</feature>
<sequence>MGTYELKSNTSITSRGREQGTSATRERDNVQLQRMGKKPVLKRNFGILSILGFSCTILGTWEGLLGTFVGPLTNGGSGGAIYAYIFGWVGCFANFVVLSELASMAPTAGGQYHWAAMLAPIGHHKFLSFITGWFAVLGWQSAFAACAFLTGKMIQGAAILGNNLYNALPWQGTLIVWGSLSLSLAVNLLGGNLLPRVEAGLLVLHIIGFFGILIPLVYMADHNTKEQVFLTFQNQGGFATQGLSWFVGMTSCAFAFAGGDAAVHMSEEVANASTVIPHALMISVGINGSLGFGMIIAMMFCADADLGGKLGSITGYNFMGIFIEATNSVPGSLAMCAIVITIYVCSLMGLLAAASRQLWSFSRDRGVPGWRLWSQISSGKQLPVFAILVTVTVAVLLSLINIGSNTAMEDIVSMAVSGIYLSYFMVSVLLFYRRVRGDISRYNDSDDDIVNVPGAKLVWGPFYCPGIIGTAINGYAIIYVTIVIFFSFWPSTMDPTVETMNWSVLAIGGSIFLAIIYYAVRARHVYNGPIVEISI</sequence>
<feature type="transmembrane region" description="Helical" evidence="7">
    <location>
        <begin position="412"/>
        <end position="432"/>
    </location>
</feature>
<dbReference type="GO" id="GO:0016020">
    <property type="term" value="C:membrane"/>
    <property type="evidence" value="ECO:0007669"/>
    <property type="project" value="UniProtKB-SubCell"/>
</dbReference>
<gene>
    <name evidence="8" type="ORF">N7472_010632</name>
</gene>